<reference evidence="1 2" key="1">
    <citation type="journal article" date="2018" name="Plant J.">
        <title>Genome sequences of Chlorella sorokiniana UTEX 1602 and Micractinium conductrix SAG 241.80: implications to maltose excretion by a green alga.</title>
        <authorList>
            <person name="Arriola M.B."/>
            <person name="Velmurugan N."/>
            <person name="Zhang Y."/>
            <person name="Plunkett M.H."/>
            <person name="Hondzo H."/>
            <person name="Barney B.M."/>
        </authorList>
    </citation>
    <scope>NUCLEOTIDE SEQUENCE [LARGE SCALE GENOMIC DNA]</scope>
    <source>
        <strain evidence="1 2">SAG 241.80</strain>
    </source>
</reference>
<protein>
    <submittedName>
        <fullName evidence="1">rRNA methyltransferase isoform A</fullName>
    </submittedName>
</protein>
<keyword evidence="2" id="KW-1185">Reference proteome</keyword>
<proteinExistence type="predicted"/>
<accession>A0A2P6VK69</accession>
<dbReference type="EMBL" id="LHPF02000004">
    <property type="protein sequence ID" value="PSC74474.1"/>
    <property type="molecule type" value="Genomic_DNA"/>
</dbReference>
<dbReference type="GO" id="GO:0008168">
    <property type="term" value="F:methyltransferase activity"/>
    <property type="evidence" value="ECO:0007669"/>
    <property type="project" value="UniProtKB-KW"/>
</dbReference>
<evidence type="ECO:0000313" key="1">
    <source>
        <dbReference type="EMBL" id="PSC74474.1"/>
    </source>
</evidence>
<comment type="caution">
    <text evidence="1">The sequence shown here is derived from an EMBL/GenBank/DDBJ whole genome shotgun (WGS) entry which is preliminary data.</text>
</comment>
<sequence>MLASPTPQTAAVAVTLEQQEQQRTHLLLLASTHQRTQEAQLRRCAVVQHNFGAGLQQAREALTRYQWRNHLLQDVLAMLPAQICGVSCEPDAMQQPVGVQEHQEDAQRQQRQPQTVGQQLLVAAVERLGGFQTLHAEAAAGPNWQPAAPAAAAAQALSERRRRLLSEFLSNGSGLPEQPVRVSDE</sequence>
<keyword evidence="1" id="KW-0489">Methyltransferase</keyword>
<dbReference type="Proteomes" id="UP000239649">
    <property type="component" value="Unassembled WGS sequence"/>
</dbReference>
<name>A0A2P6VK69_9CHLO</name>
<keyword evidence="1" id="KW-0808">Transferase</keyword>
<gene>
    <name evidence="1" type="ORF">C2E20_2085</name>
</gene>
<organism evidence="1 2">
    <name type="scientific">Micractinium conductrix</name>
    <dbReference type="NCBI Taxonomy" id="554055"/>
    <lineage>
        <taxon>Eukaryota</taxon>
        <taxon>Viridiplantae</taxon>
        <taxon>Chlorophyta</taxon>
        <taxon>core chlorophytes</taxon>
        <taxon>Trebouxiophyceae</taxon>
        <taxon>Chlorellales</taxon>
        <taxon>Chlorellaceae</taxon>
        <taxon>Chlorella clade</taxon>
        <taxon>Micractinium</taxon>
    </lineage>
</organism>
<dbReference type="GO" id="GO:0032259">
    <property type="term" value="P:methylation"/>
    <property type="evidence" value="ECO:0007669"/>
    <property type="project" value="UniProtKB-KW"/>
</dbReference>
<dbReference type="AlphaFoldDB" id="A0A2P6VK69"/>
<evidence type="ECO:0000313" key="2">
    <source>
        <dbReference type="Proteomes" id="UP000239649"/>
    </source>
</evidence>